<dbReference type="RefSeq" id="WP_130932726.1">
    <property type="nucleotide sequence ID" value="NZ_JBEBZE010000002.1"/>
</dbReference>
<evidence type="ECO:0000313" key="1">
    <source>
        <dbReference type="EMBL" id="KAB0585997.1"/>
    </source>
</evidence>
<sequence length="177" mass="20192">MNFWSAQVSSRFWSSLLMALTVFFIAGCKVEDKTWIDKMLSEMETAWIEADKAGGGQDGRDKAVSLVATKYFRPGMPMAEAFELLNQLKSQEFSIYEYRHEGTRIWPNGELKPYADEARKKKFEREITQGTSRFTVRKDQYGRERLIISKGVAMTLTVDAKKAVVISVEANIWASSI</sequence>
<reference evidence="1" key="1">
    <citation type="submission" date="2019-09" db="EMBL/GenBank/DDBJ databases">
        <title>Draft genome sequences of 48 bacterial type strains from the CCUG.</title>
        <authorList>
            <person name="Tunovic T."/>
            <person name="Pineiro-Iglesias B."/>
            <person name="Unosson C."/>
            <person name="Inganas E."/>
            <person name="Ohlen M."/>
            <person name="Cardew S."/>
            <person name="Jensie-Markopoulos S."/>
            <person name="Salva-Serra F."/>
            <person name="Jaen-Luchoro D."/>
            <person name="Karlsson R."/>
            <person name="Svensson-Stadler L."/>
            <person name="Chun J."/>
            <person name="Moore E."/>
        </authorList>
    </citation>
    <scope>NUCLEOTIDE SEQUENCE</scope>
    <source>
        <strain evidence="1">CCUG 15333</strain>
    </source>
</reference>
<name>A0A6A1R0W8_9BURK</name>
<comment type="caution">
    <text evidence="1">The sequence shown here is derived from an EMBL/GenBank/DDBJ whole genome shotgun (WGS) entry which is preliminary data.</text>
</comment>
<dbReference type="EMBL" id="VZOT01000008">
    <property type="protein sequence ID" value="KAB0585997.1"/>
    <property type="molecule type" value="Genomic_DNA"/>
</dbReference>
<accession>A0A6A1R0W8</accession>
<dbReference type="AlphaFoldDB" id="A0A6A1R0W8"/>
<organism evidence="1">
    <name type="scientific">Comamonas kerstersii</name>
    <dbReference type="NCBI Taxonomy" id="225992"/>
    <lineage>
        <taxon>Bacteria</taxon>
        <taxon>Pseudomonadati</taxon>
        <taxon>Pseudomonadota</taxon>
        <taxon>Betaproteobacteria</taxon>
        <taxon>Burkholderiales</taxon>
        <taxon>Comamonadaceae</taxon>
        <taxon>Comamonas</taxon>
    </lineage>
</organism>
<protein>
    <submittedName>
        <fullName evidence="1">Uncharacterized protein</fullName>
    </submittedName>
</protein>
<proteinExistence type="predicted"/>
<gene>
    <name evidence="1" type="ORF">F7P80_11605</name>
</gene>